<dbReference type="EC" id="2.7.7.72" evidence="13"/>
<dbReference type="InterPro" id="IPR043519">
    <property type="entry name" value="NT_sf"/>
</dbReference>
<dbReference type="GO" id="GO:0008033">
    <property type="term" value="P:tRNA processing"/>
    <property type="evidence" value="ECO:0007669"/>
    <property type="project" value="UniProtKB-KW"/>
</dbReference>
<comment type="cofactor">
    <cofactor evidence="1">
        <name>Mg(2+)</name>
        <dbReference type="ChEBI" id="CHEBI:18420"/>
    </cofactor>
</comment>
<evidence type="ECO:0000313" key="14">
    <source>
        <dbReference type="Proteomes" id="UP000460549"/>
    </source>
</evidence>
<name>A0A7X2PB44_9SPIO</name>
<evidence type="ECO:0000259" key="11">
    <source>
        <dbReference type="Pfam" id="PF12627"/>
    </source>
</evidence>
<keyword evidence="4 13" id="KW-0548">Nucleotidyltransferase</keyword>
<evidence type="ECO:0000256" key="7">
    <source>
        <dbReference type="ARBA" id="ARBA00022842"/>
    </source>
</evidence>
<dbReference type="InterPro" id="IPR050264">
    <property type="entry name" value="Bact_CCA-adding_enz_type3_sf"/>
</dbReference>
<dbReference type="EMBL" id="VUNN01000003">
    <property type="protein sequence ID" value="MSU05624.1"/>
    <property type="molecule type" value="Genomic_DNA"/>
</dbReference>
<evidence type="ECO:0000256" key="1">
    <source>
        <dbReference type="ARBA" id="ARBA00001946"/>
    </source>
</evidence>
<gene>
    <name evidence="13" type="ORF">FYJ80_02355</name>
</gene>
<dbReference type="RefSeq" id="WP_154424527.1">
    <property type="nucleotide sequence ID" value="NZ_VUNN01000003.1"/>
</dbReference>
<dbReference type="SUPFAM" id="SSF81891">
    <property type="entry name" value="Poly A polymerase C-terminal region-like"/>
    <property type="match status" value="1"/>
</dbReference>
<evidence type="ECO:0000259" key="12">
    <source>
        <dbReference type="Pfam" id="PF13735"/>
    </source>
</evidence>
<comment type="caution">
    <text evidence="13">The sequence shown here is derived from an EMBL/GenBank/DDBJ whole genome shotgun (WGS) entry which is preliminary data.</text>
</comment>
<evidence type="ECO:0000256" key="9">
    <source>
        <dbReference type="RuleBase" id="RU003953"/>
    </source>
</evidence>
<sequence length="451" mass="51311">MTKYPFNSDMLALGKKFNEAGFSLYLVGGAVRDFLLKKENDDADFTTDATPDEVIKLFPKATIPTGIKHGTVTVIFNKQSYEITTFRTEGKYSDSRHPDNISFVRSLEEDLSRRDFTVNAFAASTKDGAIIDLHNGLEDLKNKVIRAIGCAKQRFDEDALRMLRAIRFASKLGFKIEDTTFDAIKKDSSRITIISKERIREEIFKIIDSPNPSYGFKLLRESGLLKYIIPCLDQAYGFEQLGNHKEDVFFHTLSALEAAKSLGYPFIVKLAILFHDLGKIEARRGSAQEGYTFYGHELISANIARKNLTELKCSNEEIERTTNLVKNHMFSYTPNWTDSAVRRFILRVGINDIPYLFDLRKADALSMDEKADFTLLNEFENRIQKELETQNALTLKDLKLNGNDIKSLFNVQGKTIGNVLSYLLEEVIEDPSLNDRDKLINLTKLFLSKLS</sequence>
<keyword evidence="14" id="KW-1185">Reference proteome</keyword>
<dbReference type="Pfam" id="PF12627">
    <property type="entry name" value="PolyA_pol_RNAbd"/>
    <property type="match status" value="1"/>
</dbReference>
<evidence type="ECO:0000256" key="3">
    <source>
        <dbReference type="ARBA" id="ARBA00022694"/>
    </source>
</evidence>
<protein>
    <submittedName>
        <fullName evidence="13">CCA tRNA nucleotidyltransferase</fullName>
        <ecNumber evidence="13">2.7.7.72</ecNumber>
    </submittedName>
</protein>
<dbReference type="InterPro" id="IPR002646">
    <property type="entry name" value="PolA_pol_head_dom"/>
</dbReference>
<dbReference type="Pfam" id="PF13735">
    <property type="entry name" value="tRNA_NucTran2_2"/>
    <property type="match status" value="1"/>
</dbReference>
<dbReference type="GO" id="GO:0004810">
    <property type="term" value="F:CCA tRNA nucleotidyltransferase activity"/>
    <property type="evidence" value="ECO:0007669"/>
    <property type="project" value="UniProtKB-EC"/>
</dbReference>
<dbReference type="Gene3D" id="1.10.246.80">
    <property type="match status" value="1"/>
</dbReference>
<dbReference type="Pfam" id="PF01743">
    <property type="entry name" value="PolyA_pol"/>
    <property type="match status" value="1"/>
</dbReference>
<dbReference type="Proteomes" id="UP000460549">
    <property type="component" value="Unassembled WGS sequence"/>
</dbReference>
<dbReference type="InterPro" id="IPR032810">
    <property type="entry name" value="CCA-adding_enz_C"/>
</dbReference>
<evidence type="ECO:0000256" key="8">
    <source>
        <dbReference type="ARBA" id="ARBA00022884"/>
    </source>
</evidence>
<comment type="similarity">
    <text evidence="9">Belongs to the tRNA nucleotidyltransferase/poly(A) polymerase family.</text>
</comment>
<dbReference type="InterPro" id="IPR032828">
    <property type="entry name" value="PolyA_RNA-bd"/>
</dbReference>
<dbReference type="NCBIfam" id="NF009814">
    <property type="entry name" value="PRK13299.1"/>
    <property type="match status" value="1"/>
</dbReference>
<evidence type="ECO:0000256" key="4">
    <source>
        <dbReference type="ARBA" id="ARBA00022695"/>
    </source>
</evidence>
<dbReference type="GO" id="GO:0000166">
    <property type="term" value="F:nucleotide binding"/>
    <property type="evidence" value="ECO:0007669"/>
    <property type="project" value="UniProtKB-KW"/>
</dbReference>
<evidence type="ECO:0000256" key="2">
    <source>
        <dbReference type="ARBA" id="ARBA00022679"/>
    </source>
</evidence>
<keyword evidence="2 9" id="KW-0808">Transferase</keyword>
<dbReference type="GO" id="GO:0000049">
    <property type="term" value="F:tRNA binding"/>
    <property type="evidence" value="ECO:0007669"/>
    <property type="project" value="TreeGrafter"/>
</dbReference>
<organism evidence="13 14">
    <name type="scientific">Bullifex porci</name>
    <dbReference type="NCBI Taxonomy" id="2606638"/>
    <lineage>
        <taxon>Bacteria</taxon>
        <taxon>Pseudomonadati</taxon>
        <taxon>Spirochaetota</taxon>
        <taxon>Spirochaetia</taxon>
        <taxon>Spirochaetales</taxon>
        <taxon>Spirochaetaceae</taxon>
        <taxon>Bullifex</taxon>
    </lineage>
</organism>
<dbReference type="CDD" id="cd05398">
    <property type="entry name" value="NT_ClassII-CCAase"/>
    <property type="match status" value="1"/>
</dbReference>
<dbReference type="SUPFAM" id="SSF81301">
    <property type="entry name" value="Nucleotidyltransferase"/>
    <property type="match status" value="1"/>
</dbReference>
<dbReference type="Gene3D" id="3.30.460.10">
    <property type="entry name" value="Beta Polymerase, domain 2"/>
    <property type="match status" value="1"/>
</dbReference>
<evidence type="ECO:0000259" key="10">
    <source>
        <dbReference type="Pfam" id="PF01743"/>
    </source>
</evidence>
<proteinExistence type="inferred from homology"/>
<keyword evidence="7" id="KW-0460">Magnesium</keyword>
<dbReference type="GO" id="GO:0046872">
    <property type="term" value="F:metal ion binding"/>
    <property type="evidence" value="ECO:0007669"/>
    <property type="project" value="UniProtKB-KW"/>
</dbReference>
<evidence type="ECO:0000256" key="6">
    <source>
        <dbReference type="ARBA" id="ARBA00022741"/>
    </source>
</evidence>
<dbReference type="AlphaFoldDB" id="A0A7X2PB44"/>
<dbReference type="PANTHER" id="PTHR46173">
    <property type="entry name" value="CCA TRNA NUCLEOTIDYLTRANSFERASE 1, MITOCHONDRIAL"/>
    <property type="match status" value="1"/>
</dbReference>
<dbReference type="PANTHER" id="PTHR46173:SF1">
    <property type="entry name" value="CCA TRNA NUCLEOTIDYLTRANSFERASE 1, MITOCHONDRIAL"/>
    <property type="match status" value="1"/>
</dbReference>
<feature type="domain" description="CCA-adding enzyme C-terminal" evidence="12">
    <location>
        <begin position="303"/>
        <end position="440"/>
    </location>
</feature>
<feature type="domain" description="tRNA nucleotidyltransferase/poly(A) polymerase RNA and SrmB- binding" evidence="11">
    <location>
        <begin position="173"/>
        <end position="234"/>
    </location>
</feature>
<keyword evidence="8 9" id="KW-0694">RNA-binding</keyword>
<evidence type="ECO:0000313" key="13">
    <source>
        <dbReference type="EMBL" id="MSU05624.1"/>
    </source>
</evidence>
<evidence type="ECO:0000256" key="5">
    <source>
        <dbReference type="ARBA" id="ARBA00022723"/>
    </source>
</evidence>
<keyword evidence="5" id="KW-0479">Metal-binding</keyword>
<reference evidence="13 14" key="1">
    <citation type="submission" date="2019-08" db="EMBL/GenBank/DDBJ databases">
        <title>In-depth cultivation of the pig gut microbiome towards novel bacterial diversity and tailored functional studies.</title>
        <authorList>
            <person name="Wylensek D."/>
            <person name="Hitch T.C.A."/>
            <person name="Clavel T."/>
        </authorList>
    </citation>
    <scope>NUCLEOTIDE SEQUENCE [LARGE SCALE GENOMIC DNA]</scope>
    <source>
        <strain evidence="13 14">NM-380-WT-3C1</strain>
    </source>
</reference>
<accession>A0A7X2PB44</accession>
<dbReference type="Gene3D" id="1.10.3090.10">
    <property type="entry name" value="cca-adding enzyme, domain 2"/>
    <property type="match status" value="1"/>
</dbReference>
<keyword evidence="3" id="KW-0819">tRNA processing</keyword>
<keyword evidence="6" id="KW-0547">Nucleotide-binding</keyword>
<feature type="domain" description="Poly A polymerase head" evidence="10">
    <location>
        <begin position="24"/>
        <end position="146"/>
    </location>
</feature>